<dbReference type="EMBL" id="QBKT01000010">
    <property type="protein sequence ID" value="PTX59219.1"/>
    <property type="molecule type" value="Genomic_DNA"/>
</dbReference>
<organism evidence="2 3">
    <name type="scientific">Kordia periserrulae</name>
    <dbReference type="NCBI Taxonomy" id="701523"/>
    <lineage>
        <taxon>Bacteria</taxon>
        <taxon>Pseudomonadati</taxon>
        <taxon>Bacteroidota</taxon>
        <taxon>Flavobacteriia</taxon>
        <taxon>Flavobacteriales</taxon>
        <taxon>Flavobacteriaceae</taxon>
        <taxon>Kordia</taxon>
    </lineage>
</organism>
<dbReference type="Pfam" id="PF04784">
    <property type="entry name" value="DUF547"/>
    <property type="match status" value="1"/>
</dbReference>
<feature type="domain" description="DUF547" evidence="1">
    <location>
        <begin position="118"/>
        <end position="223"/>
    </location>
</feature>
<evidence type="ECO:0000313" key="3">
    <source>
        <dbReference type="Proteomes" id="UP000244090"/>
    </source>
</evidence>
<dbReference type="PANTHER" id="PTHR46361:SF3">
    <property type="entry name" value="ELECTRON CARRIER_ PROTEIN DISULFIDE OXIDOREDUCTASE"/>
    <property type="match status" value="1"/>
</dbReference>
<sequence>MRQFITAIIILVTFISCGTQNKSIRNSDEKTPETVFTMIDSIQKKFDEIAERDSVNFKKNPKFVSSKSISNINHNAWNELLQQYVSEEGLVDYAGLKEDSQKLLFYLYDLRENPPTDYWTRKEKLAFWINAYNAMTIDLILESYPARKGIKNIRNPWKQSRWKIGETVYNLDTIEHEILRNMNEPRIHFAINCASFSCPPLLNEAFTAEKLEQQLTNVTKDFINDSKRNTITKDALEISKIFKWFTKDFTKNGSLIDFLNQYSTIKINQDADIDYKDYDWSLNEQ</sequence>
<keyword evidence="3" id="KW-1185">Reference proteome</keyword>
<dbReference type="Proteomes" id="UP000244090">
    <property type="component" value="Unassembled WGS sequence"/>
</dbReference>
<dbReference type="InterPro" id="IPR006869">
    <property type="entry name" value="DUF547"/>
</dbReference>
<dbReference type="RefSeq" id="WP_108116388.1">
    <property type="nucleotide sequence ID" value="NZ_QBKT01000010.1"/>
</dbReference>
<name>A0A2T6BT49_9FLAO</name>
<gene>
    <name evidence="2" type="ORF">C8N46_11055</name>
</gene>
<protein>
    <submittedName>
        <fullName evidence="2">Uncharacterized protein DUF547</fullName>
    </submittedName>
</protein>
<comment type="caution">
    <text evidence="2">The sequence shown here is derived from an EMBL/GenBank/DDBJ whole genome shotgun (WGS) entry which is preliminary data.</text>
</comment>
<proteinExistence type="predicted"/>
<evidence type="ECO:0000259" key="1">
    <source>
        <dbReference type="Pfam" id="PF04784"/>
    </source>
</evidence>
<dbReference type="AlphaFoldDB" id="A0A2T6BT49"/>
<evidence type="ECO:0000313" key="2">
    <source>
        <dbReference type="EMBL" id="PTX59219.1"/>
    </source>
</evidence>
<accession>A0A2T6BT49</accession>
<dbReference type="PANTHER" id="PTHR46361">
    <property type="entry name" value="ELECTRON CARRIER/ PROTEIN DISULFIDE OXIDOREDUCTASE"/>
    <property type="match status" value="1"/>
</dbReference>
<reference evidence="2 3" key="1">
    <citation type="submission" date="2018-04" db="EMBL/GenBank/DDBJ databases">
        <title>Genomic Encyclopedia of Archaeal and Bacterial Type Strains, Phase II (KMG-II): from individual species to whole genera.</title>
        <authorList>
            <person name="Goeker M."/>
        </authorList>
    </citation>
    <scope>NUCLEOTIDE SEQUENCE [LARGE SCALE GENOMIC DNA]</scope>
    <source>
        <strain evidence="2 3">DSM 25731</strain>
    </source>
</reference>
<dbReference type="OrthoDB" id="526867at2"/>
<dbReference type="PROSITE" id="PS51257">
    <property type="entry name" value="PROKAR_LIPOPROTEIN"/>
    <property type="match status" value="1"/>
</dbReference>